<evidence type="ECO:0000313" key="1">
    <source>
        <dbReference type="EMBL" id="CAB4150091.1"/>
    </source>
</evidence>
<name>A0A6J5MVV4_9CAUD</name>
<organism evidence="1">
    <name type="scientific">uncultured Caudovirales phage</name>
    <dbReference type="NCBI Taxonomy" id="2100421"/>
    <lineage>
        <taxon>Viruses</taxon>
        <taxon>Duplodnaviria</taxon>
        <taxon>Heunggongvirae</taxon>
        <taxon>Uroviricota</taxon>
        <taxon>Caudoviricetes</taxon>
        <taxon>Peduoviridae</taxon>
        <taxon>Maltschvirus</taxon>
        <taxon>Maltschvirus maltsch</taxon>
    </lineage>
</organism>
<gene>
    <name evidence="1" type="ORF">UFOVP549_47</name>
</gene>
<proteinExistence type="predicted"/>
<dbReference type="Gene3D" id="1.10.530.10">
    <property type="match status" value="1"/>
</dbReference>
<sequence>MNPVKSLVTNLIFSASVLAAPVPDSWLDAVQQIETGGEKDPDAALGDSKKARGRFQFHKEAWEDTTEIRKCLGLRVYPFTRAHDRDIATEYARTWLTHLRDRVSLAIGRKAFAHETWLAFNLGYHGFKHYGFRPSNPLLDDRKFEKAMKIYRSIYVK</sequence>
<reference evidence="1" key="1">
    <citation type="submission" date="2020-04" db="EMBL/GenBank/DDBJ databases">
        <authorList>
            <person name="Chiriac C."/>
            <person name="Salcher M."/>
            <person name="Ghai R."/>
            <person name="Kavagutti S V."/>
        </authorList>
    </citation>
    <scope>NUCLEOTIDE SEQUENCE</scope>
</reference>
<dbReference type="EMBL" id="LR796534">
    <property type="protein sequence ID" value="CAB4150091.1"/>
    <property type="molecule type" value="Genomic_DNA"/>
</dbReference>
<protein>
    <submittedName>
        <fullName evidence="1">Uncharacterized protein</fullName>
    </submittedName>
</protein>
<accession>A0A6J5MVV4</accession>